<dbReference type="InterPro" id="IPR015943">
    <property type="entry name" value="WD40/YVTN_repeat-like_dom_sf"/>
</dbReference>
<dbReference type="PROSITE" id="PS50294">
    <property type="entry name" value="WD_REPEATS_REGION"/>
    <property type="match status" value="1"/>
</dbReference>
<keyword evidence="3" id="KW-0677">Repeat</keyword>
<dbReference type="SUPFAM" id="SSF50978">
    <property type="entry name" value="WD40 repeat-like"/>
    <property type="match status" value="1"/>
</dbReference>
<feature type="compositionally biased region" description="Polar residues" evidence="5">
    <location>
        <begin position="324"/>
        <end position="352"/>
    </location>
</feature>
<keyword evidence="7" id="KW-1185">Reference proteome</keyword>
<dbReference type="PANTHER" id="PTHR14588:SF2">
    <property type="entry name" value="DDB1- AND CUL4-ASSOCIATED FACTOR 10"/>
    <property type="match status" value="1"/>
</dbReference>
<dbReference type="PANTHER" id="PTHR14588">
    <property type="entry name" value="DDB1- AND CUL4-ASSOCIATED FACTOR 10"/>
    <property type="match status" value="1"/>
</dbReference>
<dbReference type="PROSITE" id="PS00678">
    <property type="entry name" value="WD_REPEATS_1"/>
    <property type="match status" value="1"/>
</dbReference>
<dbReference type="Pfam" id="PF00400">
    <property type="entry name" value="WD40"/>
    <property type="match status" value="2"/>
</dbReference>
<evidence type="ECO:0000256" key="4">
    <source>
        <dbReference type="PROSITE-ProRule" id="PRU00221"/>
    </source>
</evidence>
<dbReference type="Gene3D" id="2.130.10.10">
    <property type="entry name" value="YVTN repeat-like/Quinoprotein amine dehydrogenase"/>
    <property type="match status" value="1"/>
</dbReference>
<feature type="repeat" description="WD" evidence="4">
    <location>
        <begin position="124"/>
        <end position="165"/>
    </location>
</feature>
<dbReference type="PROSITE" id="PS50082">
    <property type="entry name" value="WD_REPEATS_2"/>
    <property type="match status" value="1"/>
</dbReference>
<dbReference type="EMBL" id="CVRI01000066">
    <property type="protein sequence ID" value="CRL06006.1"/>
    <property type="molecule type" value="Genomic_DNA"/>
</dbReference>
<dbReference type="STRING" id="568069.A0A1J1J3G4"/>
<evidence type="ECO:0000313" key="7">
    <source>
        <dbReference type="Proteomes" id="UP000183832"/>
    </source>
</evidence>
<sequence length="562" mass="63468">MALSWLRHREVFGSSKSRTGDFAKIYTSLYTSIGPQAHSHQDFGGIFNLEFSSDGSILIAACEKKSIILFETSSRKKIETLENVHSDAVNCVKFLDDRLFATCSDDSTVILYDTRNLKKKIRTLRGHSNWVKNIEYSKRDCLLVTSGFDGSIFTWDLNSYTENNLTYQKVFHTPGLMRCRLSPDASKLVICTTGGYLIIIHDLDLSTLARDLAGFRPNLYRLMQVRRQYLPIASKYDHLFSKNQKSNRVELVSDFPKGNDAEVISSLQIHPFGWGALSRNNSYDESSEWTCIHDIQELDTDDDEPPISEYLQENLFSNHPPDGSETNSEIVPFSSNASNNSDTSVSNEASSTSDQSNRPSNPNPPNIQIDPPSDGDNDDGQGQNGDSEDEVQIIPYLPSAMLRTSLINTEEILDLWTGNIPYYQRSRRTLTEQRPQRINTGLITLNPRNVRRPNIKQNRRRLLYYSAEPNKGKGFIKELCFSSDGRLICSPYGNGIRLLSFSKDCQELSYALPPNGVPQRLNEILVNTEYHSDIVVSTKFSPRAPICVSGCLHGDLVWYQPI</sequence>
<evidence type="ECO:0000313" key="6">
    <source>
        <dbReference type="EMBL" id="CRL06006.1"/>
    </source>
</evidence>
<dbReference type="GO" id="GO:0080008">
    <property type="term" value="C:Cul4-RING E3 ubiquitin ligase complex"/>
    <property type="evidence" value="ECO:0007669"/>
    <property type="project" value="TreeGrafter"/>
</dbReference>
<name>A0A1J1J3G4_9DIPT</name>
<dbReference type="SMART" id="SM00320">
    <property type="entry name" value="WD40"/>
    <property type="match status" value="5"/>
</dbReference>
<dbReference type="InterPro" id="IPR036322">
    <property type="entry name" value="WD40_repeat_dom_sf"/>
</dbReference>
<proteinExistence type="inferred from homology"/>
<evidence type="ECO:0000256" key="2">
    <source>
        <dbReference type="ARBA" id="ARBA00022574"/>
    </source>
</evidence>
<dbReference type="OrthoDB" id="20669at2759"/>
<evidence type="ECO:0000256" key="1">
    <source>
        <dbReference type="ARBA" id="ARBA00005903"/>
    </source>
</evidence>
<feature type="region of interest" description="Disordered" evidence="5">
    <location>
        <begin position="314"/>
        <end position="391"/>
    </location>
</feature>
<keyword evidence="2 4" id="KW-0853">WD repeat</keyword>
<comment type="similarity">
    <text evidence="1">Belongs to the WD repeat DCAF10 family.</text>
</comment>
<dbReference type="InterPro" id="IPR001680">
    <property type="entry name" value="WD40_rpt"/>
</dbReference>
<dbReference type="AlphaFoldDB" id="A0A1J1J3G4"/>
<dbReference type="InterPro" id="IPR019775">
    <property type="entry name" value="WD40_repeat_CS"/>
</dbReference>
<organism evidence="6 7">
    <name type="scientific">Clunio marinus</name>
    <dbReference type="NCBI Taxonomy" id="568069"/>
    <lineage>
        <taxon>Eukaryota</taxon>
        <taxon>Metazoa</taxon>
        <taxon>Ecdysozoa</taxon>
        <taxon>Arthropoda</taxon>
        <taxon>Hexapoda</taxon>
        <taxon>Insecta</taxon>
        <taxon>Pterygota</taxon>
        <taxon>Neoptera</taxon>
        <taxon>Endopterygota</taxon>
        <taxon>Diptera</taxon>
        <taxon>Nematocera</taxon>
        <taxon>Chironomoidea</taxon>
        <taxon>Chironomidae</taxon>
        <taxon>Clunio</taxon>
    </lineage>
</organism>
<dbReference type="Proteomes" id="UP000183832">
    <property type="component" value="Unassembled WGS sequence"/>
</dbReference>
<dbReference type="FunFam" id="2.130.10.10:FF:000661">
    <property type="entry name" value="Uncharacterized protein, isoform A"/>
    <property type="match status" value="1"/>
</dbReference>
<accession>A0A1J1J3G4</accession>
<feature type="compositionally biased region" description="Low complexity" evidence="5">
    <location>
        <begin position="353"/>
        <end position="372"/>
    </location>
</feature>
<protein>
    <submittedName>
        <fullName evidence="6">CLUMA_CG018963, isoform A</fullName>
    </submittedName>
</protein>
<evidence type="ECO:0000256" key="3">
    <source>
        <dbReference type="ARBA" id="ARBA00022737"/>
    </source>
</evidence>
<evidence type="ECO:0000256" key="5">
    <source>
        <dbReference type="SAM" id="MobiDB-lite"/>
    </source>
</evidence>
<dbReference type="InterPro" id="IPR039085">
    <property type="entry name" value="DCA10"/>
</dbReference>
<reference evidence="6 7" key="1">
    <citation type="submission" date="2015-04" db="EMBL/GenBank/DDBJ databases">
        <authorList>
            <person name="Syromyatnikov M.Y."/>
            <person name="Popov V.N."/>
        </authorList>
    </citation>
    <scope>NUCLEOTIDE SEQUENCE [LARGE SCALE GENOMIC DNA]</scope>
</reference>
<gene>
    <name evidence="6" type="ORF">CLUMA_CG018963</name>
</gene>